<dbReference type="AlphaFoldDB" id="M1YLL7"/>
<dbReference type="EMBL" id="CAQJ01000072">
    <property type="protein sequence ID" value="CCQ91377.1"/>
    <property type="molecule type" value="Genomic_DNA"/>
</dbReference>
<name>M1YLL7_NITG3</name>
<dbReference type="OrthoDB" id="13540at2"/>
<dbReference type="Gene3D" id="1.25.40.10">
    <property type="entry name" value="Tetratricopeptide repeat domain"/>
    <property type="match status" value="1"/>
</dbReference>
<dbReference type="HOGENOM" id="CLU_688547_0_0_0"/>
<reference evidence="4 5" key="1">
    <citation type="journal article" date="2013" name="Front. Microbiol.">
        <title>The genome of Nitrospina gracilis illuminates the metabolism and evolution of the major marine nitrite oxidizer.</title>
        <authorList>
            <person name="Luecker S."/>
            <person name="Nowka B."/>
            <person name="Rattei T."/>
            <person name="Spieck E."/>
            <person name="and Daims H."/>
        </authorList>
    </citation>
    <scope>NUCLEOTIDE SEQUENCE [LARGE SCALE GENOMIC DNA]</scope>
    <source>
        <strain evidence="4 5">3/211</strain>
    </source>
</reference>
<feature type="repeat" description="TPR" evidence="1">
    <location>
        <begin position="353"/>
        <end position="386"/>
    </location>
</feature>
<evidence type="ECO:0000256" key="2">
    <source>
        <dbReference type="SAM" id="Coils"/>
    </source>
</evidence>
<evidence type="ECO:0000256" key="3">
    <source>
        <dbReference type="SAM" id="MobiDB-lite"/>
    </source>
</evidence>
<dbReference type="InterPro" id="IPR019734">
    <property type="entry name" value="TPR_rpt"/>
</dbReference>
<feature type="region of interest" description="Disordered" evidence="3">
    <location>
        <begin position="42"/>
        <end position="123"/>
    </location>
</feature>
<keyword evidence="1" id="KW-0802">TPR repeat</keyword>
<sequence length="400" mass="44848">MPDTLTTPRLIGSFALAAVVFLTGCQSMPWNQKTEDELALEQEFEQDLGGTLEDSSAVNKKEDQLFPDSGSNESTLSQEEEDFFGKSTGTQEVSGQTPVESPQTETASNEGFGGFFGEDSTQPQEDNLEDYLLEDKDEALGTEKTVVAQNPVTETPANEGVNPGFDSIDQKTDMEEMKVDIQILQSQQEALIQRVKELQTVIQDMEPRLTATQERLETNLNMTAQQTVGLAPAIETLKQQIDALAMEIQSMKDAGPMTQAKLTPRKGPATMKKATAYKIPQEYTQALNAYRNGQYDESIMMFQEYRLKSPPADLQDNIIFWLGNNYYQLGRFDEAISHFEMVLNQYPQGNKVHDSRFMMGVTLHKMGDTGRALDTLEKALQMNPPSEVRDKIERHLMEIK</sequence>
<evidence type="ECO:0000313" key="4">
    <source>
        <dbReference type="EMBL" id="CCQ91377.1"/>
    </source>
</evidence>
<dbReference type="Gene3D" id="1.20.1170.10">
    <property type="match status" value="1"/>
</dbReference>
<dbReference type="SUPFAM" id="SSF48452">
    <property type="entry name" value="TPR-like"/>
    <property type="match status" value="1"/>
</dbReference>
<keyword evidence="5" id="KW-1185">Reference proteome</keyword>
<evidence type="ECO:0000313" key="5">
    <source>
        <dbReference type="Proteomes" id="UP000011704"/>
    </source>
</evidence>
<proteinExistence type="predicted"/>
<dbReference type="SMART" id="SM00028">
    <property type="entry name" value="TPR"/>
    <property type="match status" value="2"/>
</dbReference>
<accession>M1YLL7</accession>
<feature type="coiled-coil region" evidence="2">
    <location>
        <begin position="174"/>
        <end position="201"/>
    </location>
</feature>
<keyword evidence="2" id="KW-0175">Coiled coil</keyword>
<dbReference type="RefSeq" id="WP_005010002.1">
    <property type="nucleotide sequence ID" value="NZ_HG422173.1"/>
</dbReference>
<organism evidence="4 5">
    <name type="scientific">Nitrospina gracilis (strain 3/211)</name>
    <dbReference type="NCBI Taxonomy" id="1266370"/>
    <lineage>
        <taxon>Bacteria</taxon>
        <taxon>Pseudomonadati</taxon>
        <taxon>Nitrospinota/Tectimicrobiota group</taxon>
        <taxon>Nitrospinota</taxon>
        <taxon>Nitrospinia</taxon>
        <taxon>Nitrospinales</taxon>
        <taxon>Nitrospinaceae</taxon>
        <taxon>Nitrospina</taxon>
    </lineage>
</organism>
<dbReference type="InterPro" id="IPR011990">
    <property type="entry name" value="TPR-like_helical_dom_sf"/>
</dbReference>
<dbReference type="PROSITE" id="PS50005">
    <property type="entry name" value="TPR"/>
    <property type="match status" value="2"/>
</dbReference>
<feature type="repeat" description="TPR" evidence="1">
    <location>
        <begin position="316"/>
        <end position="349"/>
    </location>
</feature>
<evidence type="ECO:0000256" key="1">
    <source>
        <dbReference type="PROSITE-ProRule" id="PRU00339"/>
    </source>
</evidence>
<protein>
    <submittedName>
        <fullName evidence="4">Uncharacterized protein</fullName>
    </submittedName>
</protein>
<dbReference type="Pfam" id="PF13424">
    <property type="entry name" value="TPR_12"/>
    <property type="match status" value="1"/>
</dbReference>
<dbReference type="InParanoid" id="M1YLL7"/>
<comment type="caution">
    <text evidence="4">The sequence shown here is derived from an EMBL/GenBank/DDBJ whole genome shotgun (WGS) entry which is preliminary data.</text>
</comment>
<gene>
    <name evidence="4" type="ORF">NITGR_650002</name>
</gene>
<dbReference type="STRING" id="1266370.NITGR_650002"/>
<dbReference type="Proteomes" id="UP000011704">
    <property type="component" value="Unassembled WGS sequence"/>
</dbReference>
<feature type="compositionally biased region" description="Polar residues" evidence="3">
    <location>
        <begin position="87"/>
        <end position="109"/>
    </location>
</feature>